<dbReference type="PANTHER" id="PTHR46010">
    <property type="entry name" value="PROTEIN IWS1 HOMOLOG"/>
    <property type="match status" value="1"/>
</dbReference>
<dbReference type="GO" id="GO:0005634">
    <property type="term" value="C:nucleus"/>
    <property type="evidence" value="ECO:0007669"/>
    <property type="project" value="UniProtKB-SubCell"/>
</dbReference>
<dbReference type="Gene3D" id="1.20.930.10">
    <property type="entry name" value="Conserved domain common to transcription factors TFIIS, elongin A, CRSP70"/>
    <property type="match status" value="1"/>
</dbReference>
<dbReference type="AlphaFoldDB" id="A0A0H5C9V1"/>
<feature type="region of interest" description="Disordered" evidence="4">
    <location>
        <begin position="416"/>
        <end position="438"/>
    </location>
</feature>
<comment type="function">
    <text evidence="1">Transcription factor involved in RNA polymerase II transcription regulation. May function in both SPT15/TBP post-recruitment and recruitment steps of transcription.</text>
</comment>
<feature type="compositionally biased region" description="Acidic residues" evidence="4">
    <location>
        <begin position="1"/>
        <end position="58"/>
    </location>
</feature>
<feature type="compositionally biased region" description="Acidic residues" evidence="4">
    <location>
        <begin position="79"/>
        <end position="97"/>
    </location>
</feature>
<dbReference type="Proteomes" id="UP000038830">
    <property type="component" value="Unassembled WGS sequence"/>
</dbReference>
<dbReference type="EMBL" id="CDQK01000007">
    <property type="protein sequence ID" value="CEP25211.1"/>
    <property type="molecule type" value="Genomic_DNA"/>
</dbReference>
<feature type="compositionally biased region" description="Basic and acidic residues" evidence="4">
    <location>
        <begin position="135"/>
        <end position="152"/>
    </location>
</feature>
<sequence>MSDEERAESQEVEEQPVEEQPVEEQPVEEQSVEEQPVEEQPVEEQPVEEAGEAGEAEDPEKGETTETAGEEQQQAPEGAQEDNEEEDNLSDVDENDTFLDYTELSKLKASRRKTEASQTGPLRKQRDVEDDFEEREAALPHQTLDESTKRREELEEKFERALKRPKISRRKDEHDLTNDDDEMIQILKQQMDAAAKKDAELIENGSGIAINKVKLLPKVRDVLSKVNLAEVILDNNLLAEVRQWLEPLPDASLPSYEIQKTLFTALLKLPINTNHLRESGIGKILLFYQKSKRVEPKIKRVADKLISDWTRPIIGASDNYRDKRIHGVDFDARRLKLKANKPHKLTAEEKRKREADKTIYEQQAARRNRAAAPAPTVTDYRFAPRSNVDKSQQSIATAGVGSSLNRDDQFKRINQKLSGRKGTSKRGGISIEGRGLGI</sequence>
<reference evidence="7" key="1">
    <citation type="journal article" date="2015" name="J. Biotechnol.">
        <title>The structure of the Cyberlindnera jadinii genome and its relation to Candida utilis analyzed by the occurrence of single nucleotide polymorphisms.</title>
        <authorList>
            <person name="Rupp O."/>
            <person name="Brinkrolf K."/>
            <person name="Buerth C."/>
            <person name="Kunigo M."/>
            <person name="Schneider J."/>
            <person name="Jaenicke S."/>
            <person name="Goesmann A."/>
            <person name="Puehler A."/>
            <person name="Jaeger K.-E."/>
            <person name="Ernst J.F."/>
        </authorList>
    </citation>
    <scope>NUCLEOTIDE SEQUENCE [LARGE SCALE GENOMIC DNA]</scope>
    <source>
        <strain evidence="7">ATCC 18201 / CBS 1600 / BCRC 20928 / JCM 3617 / NBRC 0987 / NRRL Y-1542</strain>
    </source>
</reference>
<name>A0A0H5C9V1_CYBJN</name>
<protein>
    <recommendedName>
        <fullName evidence="5">TFIIS N-terminal domain-containing protein</fullName>
    </recommendedName>
</protein>
<dbReference type="GO" id="GO:0016973">
    <property type="term" value="P:poly(A)+ mRNA export from nucleus"/>
    <property type="evidence" value="ECO:0007669"/>
    <property type="project" value="TreeGrafter"/>
</dbReference>
<gene>
    <name evidence="6" type="ORF">BN1211_6227</name>
</gene>
<evidence type="ECO:0000259" key="5">
    <source>
        <dbReference type="PROSITE" id="PS51319"/>
    </source>
</evidence>
<dbReference type="InterPro" id="IPR035441">
    <property type="entry name" value="TFIIS/LEDGF_dom_sf"/>
</dbReference>
<comment type="subcellular location">
    <subcellularLocation>
        <location evidence="3">Nucleus</location>
    </subcellularLocation>
</comment>
<accession>A0A0H5C9V1</accession>
<dbReference type="PROSITE" id="PS51319">
    <property type="entry name" value="TFIIS_N"/>
    <property type="match status" value="1"/>
</dbReference>
<evidence type="ECO:0000313" key="6">
    <source>
        <dbReference type="EMBL" id="CEP25211.1"/>
    </source>
</evidence>
<feature type="compositionally biased region" description="Polar residues" evidence="4">
    <location>
        <begin position="389"/>
        <end position="403"/>
    </location>
</feature>
<dbReference type="InterPro" id="IPR017923">
    <property type="entry name" value="TFIIS_N"/>
</dbReference>
<keyword evidence="3" id="KW-0539">Nucleus</keyword>
<feature type="compositionally biased region" description="Low complexity" evidence="4">
    <location>
        <begin position="65"/>
        <end position="78"/>
    </location>
</feature>
<evidence type="ECO:0000256" key="1">
    <source>
        <dbReference type="ARBA" id="ARBA00037349"/>
    </source>
</evidence>
<dbReference type="InterPro" id="IPR051037">
    <property type="entry name" value="RNAPII_TF_IWS1"/>
</dbReference>
<dbReference type="SUPFAM" id="SSF47676">
    <property type="entry name" value="Conserved domain common to transcription factors TFIIS, elongin A, CRSP70"/>
    <property type="match status" value="1"/>
</dbReference>
<dbReference type="PANTHER" id="PTHR46010:SF1">
    <property type="entry name" value="PROTEIN IWS1 HOMOLOG"/>
    <property type="match status" value="1"/>
</dbReference>
<dbReference type="Pfam" id="PF08711">
    <property type="entry name" value="Med26"/>
    <property type="match status" value="1"/>
</dbReference>
<evidence type="ECO:0000256" key="4">
    <source>
        <dbReference type="SAM" id="MobiDB-lite"/>
    </source>
</evidence>
<comment type="similarity">
    <text evidence="2">Belongs to the IWS1 family.</text>
</comment>
<evidence type="ECO:0000256" key="3">
    <source>
        <dbReference type="PROSITE-ProRule" id="PRU00649"/>
    </source>
</evidence>
<proteinExistence type="inferred from homology"/>
<evidence type="ECO:0000313" key="7">
    <source>
        <dbReference type="Proteomes" id="UP000038830"/>
    </source>
</evidence>
<feature type="domain" description="TFIIS N-terminal" evidence="5">
    <location>
        <begin position="239"/>
        <end position="316"/>
    </location>
</feature>
<evidence type="ECO:0000256" key="2">
    <source>
        <dbReference type="ARBA" id="ARBA00037992"/>
    </source>
</evidence>
<organism evidence="6 7">
    <name type="scientific">Cyberlindnera jadinii (strain ATCC 18201 / CBS 1600 / BCRC 20928 / JCM 3617 / NBRC 0987 / NRRL Y-1542)</name>
    <name type="common">Torula yeast</name>
    <name type="synonym">Candida utilis</name>
    <dbReference type="NCBI Taxonomy" id="983966"/>
    <lineage>
        <taxon>Eukaryota</taxon>
        <taxon>Fungi</taxon>
        <taxon>Dikarya</taxon>
        <taxon>Ascomycota</taxon>
        <taxon>Saccharomycotina</taxon>
        <taxon>Saccharomycetes</taxon>
        <taxon>Phaffomycetales</taxon>
        <taxon>Phaffomycetaceae</taxon>
        <taxon>Cyberlindnera</taxon>
    </lineage>
</organism>
<feature type="region of interest" description="Disordered" evidence="4">
    <location>
        <begin position="1"/>
        <end position="152"/>
    </location>
</feature>
<feature type="region of interest" description="Disordered" evidence="4">
    <location>
        <begin position="383"/>
        <end position="403"/>
    </location>
</feature>